<feature type="compositionally biased region" description="Pro residues" evidence="1">
    <location>
        <begin position="413"/>
        <end position="429"/>
    </location>
</feature>
<evidence type="ECO:0000259" key="2">
    <source>
        <dbReference type="Pfam" id="PF03732"/>
    </source>
</evidence>
<evidence type="ECO:0000313" key="3">
    <source>
        <dbReference type="EMBL" id="RVW95019.1"/>
    </source>
</evidence>
<dbReference type="InterPro" id="IPR021109">
    <property type="entry name" value="Peptidase_aspartic_dom_sf"/>
</dbReference>
<accession>A0A438IF28</accession>
<feature type="region of interest" description="Disordered" evidence="1">
    <location>
        <begin position="626"/>
        <end position="648"/>
    </location>
</feature>
<gene>
    <name evidence="3" type="ORF">CK203_040001</name>
</gene>
<feature type="region of interest" description="Disordered" evidence="1">
    <location>
        <begin position="367"/>
        <end position="429"/>
    </location>
</feature>
<dbReference type="AlphaFoldDB" id="A0A438IF28"/>
<feature type="region of interest" description="Disordered" evidence="1">
    <location>
        <begin position="111"/>
        <end position="138"/>
    </location>
</feature>
<protein>
    <recommendedName>
        <fullName evidence="2">Retrotransposon gag domain-containing protein</fullName>
    </recommendedName>
</protein>
<sequence>MGEPSPLRNPLGTRGSACVEVMTTLHGSTPSSWRRAEGCVPPEGGFTVTDLDSPLWIRVGGRLSRVSDQSDQRSDQRDMDSQVVTVDQFAAAMASIQEAIANLGQRIDGQQTQQVPVQESTQFDTIVPPPPLPSQSVPQAIPFTLHSQIEVAPPPITSPIPASEDPHARMDKLEQKLRQMRTSEGAITWEDFDGAPVASLPAKFRMPEIERYTGIGCPRIHLRLYSTVMRAHGLDDAQMVMLFPMSLSGAAQRWFASLEVSRRRTWDDLAQEFLRQFAFNTVIDVSRRELEALRQRPEESVTSFISRWREKISQIIDRPSERDQISMIMRSLQPRFARHLMGFPHTDFGSLVQALYGIEEGIARGLWSESSPTDSKGKRPSGGQRSGDVGAISSAGMRPSRHYQTVGQTPGYYYPPSPHAHYRPPAPSRPMTPTYLHPVSQPVFAAHVVERPPAPYIRPELHRPLLMCRGHHVSLLSWGPGHDTDHCTALRHAIQDLIDQGLVNLGQPSVTTNPLPAHSTHAVHPSLGDIRHMDLIEDDSIHMLSWDDGLPEPIVLHDSYEIDGVSLVPQAPAPFSLIPDEALFQLTHPTPLVIGCQDTFVPFTLWPEDDDSAGREIQIVTRSGRIAQPPPPAVRPFEGTTSHEEVRREDDEVLRQLQSTQARISIWSLLASSSTHRDALIRALSQIRVETTTTPEGLIHMMTAGRATCIVFSDDDLPPDGLDHVRPLYITVGCSGRRVPSVLLDNGSALNVCPLATAIALGFAPSDFGPSTQTVRAYDSTKREVMGTLMIDLQIGPATFSTLFQVLRIPASFNLLLGRPWIHVAGAIPSSLHQKVKFIHDGQVITVRSTRDIFASSEPVLQISHSEDDLLLTGFTFDEIQTLEIEDFCRDFVAMSFDQHSSTVVLDMMRGMTFLPGMGLGRRQQGPSEFIAAIDHDTTFGLGFIPTEADYRHMARLRKERVRARLSHTPFDYPIRPYRMSLADYFVRGSETRPRLEEIDSVVHTDRETELHDSCPIGVSA</sequence>
<dbReference type="EMBL" id="QGNW01000117">
    <property type="protein sequence ID" value="RVW95019.1"/>
    <property type="molecule type" value="Genomic_DNA"/>
</dbReference>
<dbReference type="PANTHER" id="PTHR32108">
    <property type="entry name" value="DNA-DIRECTED RNA POLYMERASE SUBUNIT ALPHA"/>
    <property type="match status" value="1"/>
</dbReference>
<feature type="compositionally biased region" description="Polar residues" evidence="1">
    <location>
        <begin position="111"/>
        <end position="124"/>
    </location>
</feature>
<dbReference type="PANTHER" id="PTHR32108:SF9">
    <property type="entry name" value="REVERSE TRANSCRIPTASE RNASE H-LIKE DOMAIN-CONTAINING PROTEIN"/>
    <property type="match status" value="1"/>
</dbReference>
<dbReference type="Pfam" id="PF03732">
    <property type="entry name" value="Retrotrans_gag"/>
    <property type="match status" value="1"/>
</dbReference>
<proteinExistence type="predicted"/>
<dbReference type="InterPro" id="IPR005162">
    <property type="entry name" value="Retrotrans_gag_dom"/>
</dbReference>
<evidence type="ECO:0000313" key="4">
    <source>
        <dbReference type="Proteomes" id="UP000288805"/>
    </source>
</evidence>
<feature type="non-terminal residue" evidence="3">
    <location>
        <position position="1021"/>
    </location>
</feature>
<dbReference type="Gene3D" id="2.40.70.10">
    <property type="entry name" value="Acid Proteases"/>
    <property type="match status" value="1"/>
</dbReference>
<name>A0A438IF28_VITVI</name>
<feature type="domain" description="Retrotransposon gag" evidence="2">
    <location>
        <begin position="242"/>
        <end position="333"/>
    </location>
</feature>
<organism evidence="3 4">
    <name type="scientific">Vitis vinifera</name>
    <name type="common">Grape</name>
    <dbReference type="NCBI Taxonomy" id="29760"/>
    <lineage>
        <taxon>Eukaryota</taxon>
        <taxon>Viridiplantae</taxon>
        <taxon>Streptophyta</taxon>
        <taxon>Embryophyta</taxon>
        <taxon>Tracheophyta</taxon>
        <taxon>Spermatophyta</taxon>
        <taxon>Magnoliopsida</taxon>
        <taxon>eudicotyledons</taxon>
        <taxon>Gunneridae</taxon>
        <taxon>Pentapetalae</taxon>
        <taxon>rosids</taxon>
        <taxon>Vitales</taxon>
        <taxon>Vitaceae</taxon>
        <taxon>Viteae</taxon>
        <taxon>Vitis</taxon>
    </lineage>
</organism>
<dbReference type="CDD" id="cd00303">
    <property type="entry name" value="retropepsin_like"/>
    <property type="match status" value="1"/>
</dbReference>
<comment type="caution">
    <text evidence="3">The sequence shown here is derived from an EMBL/GenBank/DDBJ whole genome shotgun (WGS) entry which is preliminary data.</text>
</comment>
<dbReference type="Proteomes" id="UP000288805">
    <property type="component" value="Unassembled WGS sequence"/>
</dbReference>
<evidence type="ECO:0000256" key="1">
    <source>
        <dbReference type="SAM" id="MobiDB-lite"/>
    </source>
</evidence>
<reference evidence="3 4" key="1">
    <citation type="journal article" date="2018" name="PLoS Genet.">
        <title>Population sequencing reveals clonal diversity and ancestral inbreeding in the grapevine cultivar Chardonnay.</title>
        <authorList>
            <person name="Roach M.J."/>
            <person name="Johnson D.L."/>
            <person name="Bohlmann J."/>
            <person name="van Vuuren H.J."/>
            <person name="Jones S.J."/>
            <person name="Pretorius I.S."/>
            <person name="Schmidt S.A."/>
            <person name="Borneman A.R."/>
        </authorList>
    </citation>
    <scope>NUCLEOTIDE SEQUENCE [LARGE SCALE GENOMIC DNA]</scope>
    <source>
        <strain evidence="4">cv. Chardonnay</strain>
        <tissue evidence="3">Leaf</tissue>
    </source>
</reference>